<dbReference type="AlphaFoldDB" id="A0A368NL55"/>
<organism evidence="8 9">
    <name type="scientific">Corallincola holothuriorum</name>
    <dbReference type="NCBI Taxonomy" id="2282215"/>
    <lineage>
        <taxon>Bacteria</taxon>
        <taxon>Pseudomonadati</taxon>
        <taxon>Pseudomonadota</taxon>
        <taxon>Gammaproteobacteria</taxon>
        <taxon>Alteromonadales</taxon>
        <taxon>Psychromonadaceae</taxon>
        <taxon>Corallincola</taxon>
    </lineage>
</organism>
<evidence type="ECO:0000256" key="3">
    <source>
        <dbReference type="ARBA" id="ARBA00022982"/>
    </source>
</evidence>
<dbReference type="NCBIfam" id="TIGR02181">
    <property type="entry name" value="GRX_bact"/>
    <property type="match status" value="1"/>
</dbReference>
<sequence length="84" mass="9255">MTEVVIYTTKWCPYCIRAKALLEKLSLSYQEIAVDGQPALREKMMELSGRHTVPQIFIDGTSIGGCDDLVALHNGGKLAAMLSR</sequence>
<keyword evidence="3 6" id="KW-0249">Electron transport</keyword>
<evidence type="ECO:0000259" key="7">
    <source>
        <dbReference type="Pfam" id="PF00462"/>
    </source>
</evidence>
<dbReference type="InterPro" id="IPR011900">
    <property type="entry name" value="GRX_bact"/>
</dbReference>
<dbReference type="InterPro" id="IPR011767">
    <property type="entry name" value="GLR_AS"/>
</dbReference>
<dbReference type="Proteomes" id="UP000252558">
    <property type="component" value="Unassembled WGS sequence"/>
</dbReference>
<protein>
    <recommendedName>
        <fullName evidence="6">Glutaredoxin</fullName>
    </recommendedName>
</protein>
<dbReference type="InterPro" id="IPR014025">
    <property type="entry name" value="Glutaredoxin_subgr"/>
</dbReference>
<dbReference type="GO" id="GO:0005737">
    <property type="term" value="C:cytoplasm"/>
    <property type="evidence" value="ECO:0007669"/>
    <property type="project" value="TreeGrafter"/>
</dbReference>
<dbReference type="Pfam" id="PF00462">
    <property type="entry name" value="Glutaredoxin"/>
    <property type="match status" value="1"/>
</dbReference>
<dbReference type="Gene3D" id="3.40.30.10">
    <property type="entry name" value="Glutaredoxin"/>
    <property type="match status" value="1"/>
</dbReference>
<reference evidence="8 9" key="1">
    <citation type="submission" date="2018-07" db="EMBL/GenBank/DDBJ databases">
        <title>Corallincola holothuriorum sp. nov., a new facultative anaerobe isolated from sea cucumber Apostichopus japonicus.</title>
        <authorList>
            <person name="Xia H."/>
        </authorList>
    </citation>
    <scope>NUCLEOTIDE SEQUENCE [LARGE SCALE GENOMIC DNA]</scope>
    <source>
        <strain evidence="8 9">C4</strain>
    </source>
</reference>
<feature type="domain" description="Glutaredoxin" evidence="7">
    <location>
        <begin position="4"/>
        <end position="63"/>
    </location>
</feature>
<dbReference type="RefSeq" id="WP_114337763.1">
    <property type="nucleotide sequence ID" value="NZ_QPID01000003.1"/>
</dbReference>
<evidence type="ECO:0000313" key="8">
    <source>
        <dbReference type="EMBL" id="RCU51168.1"/>
    </source>
</evidence>
<dbReference type="GO" id="GO:0045454">
    <property type="term" value="P:cell redox homeostasis"/>
    <property type="evidence" value="ECO:0007669"/>
    <property type="project" value="InterPro"/>
</dbReference>
<evidence type="ECO:0000256" key="4">
    <source>
        <dbReference type="ARBA" id="ARBA00023157"/>
    </source>
</evidence>
<dbReference type="PROSITE" id="PS00195">
    <property type="entry name" value="GLUTAREDOXIN_1"/>
    <property type="match status" value="1"/>
</dbReference>
<evidence type="ECO:0000313" key="9">
    <source>
        <dbReference type="Proteomes" id="UP000252558"/>
    </source>
</evidence>
<keyword evidence="4" id="KW-1015">Disulfide bond</keyword>
<dbReference type="PANTHER" id="PTHR45694">
    <property type="entry name" value="GLUTAREDOXIN 2"/>
    <property type="match status" value="1"/>
</dbReference>
<keyword evidence="5 6" id="KW-0676">Redox-active center</keyword>
<comment type="similarity">
    <text evidence="1 6">Belongs to the glutaredoxin family.</text>
</comment>
<name>A0A368NL55_9GAMM</name>
<dbReference type="InterPro" id="IPR036249">
    <property type="entry name" value="Thioredoxin-like_sf"/>
</dbReference>
<evidence type="ECO:0000256" key="5">
    <source>
        <dbReference type="ARBA" id="ARBA00023284"/>
    </source>
</evidence>
<keyword evidence="9" id="KW-1185">Reference proteome</keyword>
<evidence type="ECO:0000256" key="6">
    <source>
        <dbReference type="RuleBase" id="RU364065"/>
    </source>
</evidence>
<dbReference type="PROSITE" id="PS51354">
    <property type="entry name" value="GLUTAREDOXIN_2"/>
    <property type="match status" value="1"/>
</dbReference>
<dbReference type="CDD" id="cd03418">
    <property type="entry name" value="GRX_GRXb_1_3_like"/>
    <property type="match status" value="1"/>
</dbReference>
<comment type="function">
    <text evidence="6">Has a glutathione-disulfide oxidoreductase activity in the presence of NADPH and glutathione reductase. Reduces low molecular weight disulfides and proteins.</text>
</comment>
<comment type="caution">
    <text evidence="8">The sequence shown here is derived from an EMBL/GenBank/DDBJ whole genome shotgun (WGS) entry which is preliminary data.</text>
</comment>
<proteinExistence type="inferred from homology"/>
<dbReference type="InterPro" id="IPR002109">
    <property type="entry name" value="Glutaredoxin"/>
</dbReference>
<dbReference type="EMBL" id="QPID01000003">
    <property type="protein sequence ID" value="RCU51168.1"/>
    <property type="molecule type" value="Genomic_DNA"/>
</dbReference>
<evidence type="ECO:0000256" key="1">
    <source>
        <dbReference type="ARBA" id="ARBA00007787"/>
    </source>
</evidence>
<dbReference type="OrthoDB" id="9814618at2"/>
<dbReference type="PRINTS" id="PR00160">
    <property type="entry name" value="GLUTAREDOXIN"/>
</dbReference>
<evidence type="ECO:0000256" key="2">
    <source>
        <dbReference type="ARBA" id="ARBA00022448"/>
    </source>
</evidence>
<gene>
    <name evidence="8" type="primary">grxC</name>
    <name evidence="8" type="ORF">DU002_06470</name>
</gene>
<keyword evidence="2 6" id="KW-0813">Transport</keyword>
<accession>A0A368NL55</accession>
<keyword evidence="6" id="KW-0963">Cytoplasm</keyword>
<dbReference type="SUPFAM" id="SSF52833">
    <property type="entry name" value="Thioredoxin-like"/>
    <property type="match status" value="1"/>
</dbReference>
<dbReference type="GO" id="GO:0015038">
    <property type="term" value="F:glutathione disulfide oxidoreductase activity"/>
    <property type="evidence" value="ECO:0007669"/>
    <property type="project" value="UniProtKB-UniRule"/>
</dbReference>
<dbReference type="PANTHER" id="PTHR45694:SF18">
    <property type="entry name" value="GLUTAREDOXIN-1-RELATED"/>
    <property type="match status" value="1"/>
</dbReference>
<dbReference type="GO" id="GO:0034599">
    <property type="term" value="P:cellular response to oxidative stress"/>
    <property type="evidence" value="ECO:0007669"/>
    <property type="project" value="TreeGrafter"/>
</dbReference>